<dbReference type="InterPro" id="IPR052741">
    <property type="entry name" value="Mitochondrial_HTD2"/>
</dbReference>
<dbReference type="SUPFAM" id="SSF54637">
    <property type="entry name" value="Thioesterase/thiol ester dehydrase-isomerase"/>
    <property type="match status" value="1"/>
</dbReference>
<protein>
    <submittedName>
        <fullName evidence="1">Acyl dehydratase</fullName>
    </submittedName>
</protein>
<evidence type="ECO:0000313" key="1">
    <source>
        <dbReference type="EMBL" id="QXJ21154.1"/>
    </source>
</evidence>
<accession>A0ABX8QSI7</accession>
<dbReference type="PANTHER" id="PTHR28152">
    <property type="entry name" value="HYDROXYACYL-THIOESTER DEHYDRATASE TYPE 2, MITOCHONDRIAL"/>
    <property type="match status" value="1"/>
</dbReference>
<dbReference type="PANTHER" id="PTHR28152:SF1">
    <property type="entry name" value="HYDROXYACYL-THIOESTER DEHYDRATASE TYPE 2, MITOCHONDRIAL"/>
    <property type="match status" value="1"/>
</dbReference>
<gene>
    <name evidence="1" type="ORF">AGRA3207_001980</name>
</gene>
<dbReference type="InterPro" id="IPR029069">
    <property type="entry name" value="HotDog_dom_sf"/>
</dbReference>
<proteinExistence type="predicted"/>
<name>A0ABX8QSI7_9ACTN</name>
<evidence type="ECO:0000313" key="2">
    <source>
        <dbReference type="Proteomes" id="UP001049518"/>
    </source>
</evidence>
<dbReference type="Gene3D" id="3.10.129.10">
    <property type="entry name" value="Hotdog Thioesterase"/>
    <property type="match status" value="1"/>
</dbReference>
<dbReference type="EMBL" id="CP059572">
    <property type="protein sequence ID" value="QXJ21154.1"/>
    <property type="molecule type" value="Genomic_DNA"/>
</dbReference>
<organism evidence="1 2">
    <name type="scientific">Actinomadura graeca</name>
    <dbReference type="NCBI Taxonomy" id="2750812"/>
    <lineage>
        <taxon>Bacteria</taxon>
        <taxon>Bacillati</taxon>
        <taxon>Actinomycetota</taxon>
        <taxon>Actinomycetes</taxon>
        <taxon>Streptosporangiales</taxon>
        <taxon>Thermomonosporaceae</taxon>
        <taxon>Actinomadura</taxon>
    </lineage>
</organism>
<reference evidence="1" key="1">
    <citation type="submission" date="2020-07" db="EMBL/GenBank/DDBJ databases">
        <authorList>
            <person name="Tarantini F.S."/>
            <person name="Hong K.W."/>
            <person name="Chan K.G."/>
        </authorList>
    </citation>
    <scope>NUCLEOTIDE SEQUENCE</scope>
    <source>
        <strain evidence="1">32-07</strain>
    </source>
</reference>
<keyword evidence="2" id="KW-1185">Reference proteome</keyword>
<sequence length="146" mass="16134">MEIPPELARITPVERVATHLQAFLFSAATWNPHRIHYDRDYARSEGHPDVLVQAHLHACFLSQALLRTVGDGARLVRFGWRNRAIACPGQRLLISGRAVSAEPADGGLRLDYELEERHESGAVAADAWAGVVVPWPPGGPEERRTS</sequence>
<dbReference type="RefSeq" id="WP_231334288.1">
    <property type="nucleotide sequence ID" value="NZ_CP059572.1"/>
</dbReference>
<dbReference type="Proteomes" id="UP001049518">
    <property type="component" value="Chromosome"/>
</dbReference>